<dbReference type="InterPro" id="IPR016181">
    <property type="entry name" value="Acyl_CoA_acyltransferase"/>
</dbReference>
<organism evidence="2">
    <name type="scientific">hydrothermal vent metagenome</name>
    <dbReference type="NCBI Taxonomy" id="652676"/>
    <lineage>
        <taxon>unclassified sequences</taxon>
        <taxon>metagenomes</taxon>
        <taxon>ecological metagenomes</taxon>
    </lineage>
</organism>
<dbReference type="SUPFAM" id="SSF55729">
    <property type="entry name" value="Acyl-CoA N-acyltransferases (Nat)"/>
    <property type="match status" value="1"/>
</dbReference>
<dbReference type="PROSITE" id="PS51186">
    <property type="entry name" value="GNAT"/>
    <property type="match status" value="1"/>
</dbReference>
<gene>
    <name evidence="2" type="ORF">MNBD_ACTINO02-1382</name>
</gene>
<accession>A0A3B0RRY3</accession>
<dbReference type="CDD" id="cd04301">
    <property type="entry name" value="NAT_SF"/>
    <property type="match status" value="1"/>
</dbReference>
<dbReference type="EMBL" id="UOEK01000093">
    <property type="protein sequence ID" value="VAV96210.1"/>
    <property type="molecule type" value="Genomic_DNA"/>
</dbReference>
<dbReference type="Pfam" id="PF00583">
    <property type="entry name" value="Acetyltransf_1"/>
    <property type="match status" value="1"/>
</dbReference>
<protein>
    <recommendedName>
        <fullName evidence="1">N-acetyltransferase domain-containing protein</fullName>
    </recommendedName>
</protein>
<reference evidence="2" key="1">
    <citation type="submission" date="2018-06" db="EMBL/GenBank/DDBJ databases">
        <authorList>
            <person name="Zhirakovskaya E."/>
        </authorList>
    </citation>
    <scope>NUCLEOTIDE SEQUENCE</scope>
</reference>
<dbReference type="Gene3D" id="3.40.630.30">
    <property type="match status" value="1"/>
</dbReference>
<dbReference type="InterPro" id="IPR000182">
    <property type="entry name" value="GNAT_dom"/>
</dbReference>
<dbReference type="GO" id="GO:0016747">
    <property type="term" value="F:acyltransferase activity, transferring groups other than amino-acyl groups"/>
    <property type="evidence" value="ECO:0007669"/>
    <property type="project" value="InterPro"/>
</dbReference>
<evidence type="ECO:0000313" key="2">
    <source>
        <dbReference type="EMBL" id="VAV96210.1"/>
    </source>
</evidence>
<dbReference type="PANTHER" id="PTHR43072">
    <property type="entry name" value="N-ACETYLTRANSFERASE"/>
    <property type="match status" value="1"/>
</dbReference>
<dbReference type="AlphaFoldDB" id="A0A3B0RRY3"/>
<proteinExistence type="predicted"/>
<feature type="domain" description="N-acetyltransferase" evidence="1">
    <location>
        <begin position="3"/>
        <end position="143"/>
    </location>
</feature>
<evidence type="ECO:0000259" key="1">
    <source>
        <dbReference type="PROSITE" id="PS51186"/>
    </source>
</evidence>
<name>A0A3B0RRY3_9ZZZZ</name>
<feature type="non-terminal residue" evidence="2">
    <location>
        <position position="267"/>
    </location>
</feature>
<dbReference type="PANTHER" id="PTHR43072:SF60">
    <property type="entry name" value="L-2,4-DIAMINOBUTYRIC ACID ACETYLTRANSFERASE"/>
    <property type="match status" value="1"/>
</dbReference>
<sequence>MEYTIRDGRADDHDRIEEFTTNTFKWGDYVHDKWPKWLASPAVNVLVAADAEDHPVGTSVCVMMSDTEAWLQGSRVHPEWRRIGVAGALAEQHKVWARDRGSYVMRLCIETWNEPAHGQVTRDGYRPISDWIEGFGSVSSRLPSVAGNGDARAKALETLVRGTTSDVQPAIMSWSSGELYRPARAMFTVDWKWRRLTEDDLIAAARQEALWVGRTGWAIAALDNTTLEVAWFDTRPEDAPDFVRSLLEIAVGEEATDIKIMAPDLPW</sequence>